<dbReference type="AlphaFoldDB" id="A0A4R4PLU2"/>
<feature type="transmembrane region" description="Helical" evidence="1">
    <location>
        <begin position="89"/>
        <end position="110"/>
    </location>
</feature>
<dbReference type="OrthoDB" id="3827100at2"/>
<feature type="transmembrane region" description="Helical" evidence="1">
    <location>
        <begin position="33"/>
        <end position="53"/>
    </location>
</feature>
<keyword evidence="1" id="KW-0472">Membrane</keyword>
<name>A0A4R4PLU2_9ACTN</name>
<gene>
    <name evidence="2" type="ORF">E1261_29545</name>
</gene>
<proteinExistence type="predicted"/>
<comment type="caution">
    <text evidence="2">The sequence shown here is derived from an EMBL/GenBank/DDBJ whole genome shotgun (WGS) entry which is preliminary data.</text>
</comment>
<dbReference type="Proteomes" id="UP000295075">
    <property type="component" value="Unassembled WGS sequence"/>
</dbReference>
<reference evidence="2 3" key="1">
    <citation type="submission" date="2019-03" db="EMBL/GenBank/DDBJ databases">
        <title>Draft genome sequences of novel Actinobacteria.</title>
        <authorList>
            <person name="Sahin N."/>
            <person name="Ay H."/>
            <person name="Saygin H."/>
        </authorList>
    </citation>
    <scope>NUCLEOTIDE SEQUENCE [LARGE SCALE GENOMIC DNA]</scope>
    <source>
        <strain evidence="2 3">JCM 30547</strain>
    </source>
</reference>
<evidence type="ECO:0000256" key="1">
    <source>
        <dbReference type="SAM" id="Phobius"/>
    </source>
</evidence>
<dbReference type="EMBL" id="SMKA01000175">
    <property type="protein sequence ID" value="TDC23004.1"/>
    <property type="molecule type" value="Genomic_DNA"/>
</dbReference>
<keyword evidence="3" id="KW-1185">Reference proteome</keyword>
<keyword evidence="1" id="KW-1133">Transmembrane helix</keyword>
<feature type="transmembrane region" description="Helical" evidence="1">
    <location>
        <begin position="65"/>
        <end position="83"/>
    </location>
</feature>
<keyword evidence="1" id="KW-0812">Transmembrane</keyword>
<sequence length="215" mass="22879">MGVTVSVQRVAIAAGLGAGTVGALTGVLLLGPLGASLLLAVVFLIVWPLAAVIRQVVDDTPDYSAVTVAALAAAGVLCLPGLVRLVADGAFGVAMLLVGAVAFVLIDLVVPTRRERPSSRQQRRIRRLTEEQFLEDEALIASLQCPLSISELCDVWVETAGQLAQGADMRDRQAVAEVRRICLDEFERRNPVGFQRWLDAGAPPNPTTYLMAHGE</sequence>
<protein>
    <submittedName>
        <fullName evidence="2">Uncharacterized protein</fullName>
    </submittedName>
</protein>
<organism evidence="2 3">
    <name type="scientific">Kribbella albertanoniae</name>
    <dbReference type="NCBI Taxonomy" id="1266829"/>
    <lineage>
        <taxon>Bacteria</taxon>
        <taxon>Bacillati</taxon>
        <taxon>Actinomycetota</taxon>
        <taxon>Actinomycetes</taxon>
        <taxon>Propionibacteriales</taxon>
        <taxon>Kribbellaceae</taxon>
        <taxon>Kribbella</taxon>
    </lineage>
</organism>
<evidence type="ECO:0000313" key="3">
    <source>
        <dbReference type="Proteomes" id="UP000295075"/>
    </source>
</evidence>
<accession>A0A4R4PLU2</accession>
<evidence type="ECO:0000313" key="2">
    <source>
        <dbReference type="EMBL" id="TDC23004.1"/>
    </source>
</evidence>